<sequence length="380" mass="42658">MSDEEFSLRNTSGEVTSASPLDNVKQEIEKYKATHKKLLAEQRDLSKAKDDLMDITKKFQMRSVTLRNSLKEEEKEQAQGLEKEKDKLSALQKEESVLKAEIQKTEEELGHFDRINHQLKQQTQVSTAVPEKMVVFTGDVDVGMGARAGAGAGASSFGLDARIMYPMEGGTALITFEDEEVAQNIVSLKKHEIQLGECTITLEAKPVQFLMPSHIEMDTDVCPRRILISNLPKKFEESRLLDRLEIHFQKKRNRGGEVDSIDLLHDSGNVVITFVDDDVAKGLTDMEYHDVDLGKKKYRLRVTPFVNGKVTDLKTRISVSRRTVLLTGIPNIMEPENMQDSLEIHFQKGGNGGGEVDAFIYNPVGHNVVAVFEEDSPKKE</sequence>
<proteinExistence type="inferred from homology"/>
<dbReference type="InterPro" id="IPR009909">
    <property type="entry name" value="Nmi/IFP35_dom"/>
</dbReference>
<protein>
    <recommendedName>
        <fullName evidence="12">RRM domain-containing protein</fullName>
    </recommendedName>
</protein>
<dbReference type="InterPro" id="IPR012677">
    <property type="entry name" value="Nucleotide-bd_a/b_plait_sf"/>
</dbReference>
<name>A0A8T3DI07_9TELE</name>
<evidence type="ECO:0000256" key="5">
    <source>
        <dbReference type="ARBA" id="ARBA00022490"/>
    </source>
</evidence>
<dbReference type="GO" id="GO:0003723">
    <property type="term" value="F:RNA binding"/>
    <property type="evidence" value="ECO:0007669"/>
    <property type="project" value="UniProtKB-UniRule"/>
</dbReference>
<dbReference type="Gene3D" id="3.30.70.330">
    <property type="match status" value="1"/>
</dbReference>
<dbReference type="FunFam" id="3.30.70.330:FF:000300">
    <property type="entry name" value="Interferon-induced protein 35"/>
    <property type="match status" value="1"/>
</dbReference>
<evidence type="ECO:0000259" key="12">
    <source>
        <dbReference type="PROSITE" id="PS50102"/>
    </source>
</evidence>
<evidence type="ECO:0000256" key="2">
    <source>
        <dbReference type="ARBA" id="ARBA00004496"/>
    </source>
</evidence>
<dbReference type="GO" id="GO:0045087">
    <property type="term" value="P:innate immune response"/>
    <property type="evidence" value="ECO:0007669"/>
    <property type="project" value="UniProtKB-KW"/>
</dbReference>
<evidence type="ECO:0000256" key="7">
    <source>
        <dbReference type="ARBA" id="ARBA00022588"/>
    </source>
</evidence>
<keyword evidence="7" id="KW-0399">Innate immunity</keyword>
<dbReference type="PROSITE" id="PS50102">
    <property type="entry name" value="RRM"/>
    <property type="match status" value="1"/>
</dbReference>
<keyword evidence="8" id="KW-0391">Immunity</keyword>
<gene>
    <name evidence="13" type="ORF">AGOR_G00095530</name>
</gene>
<evidence type="ECO:0000313" key="13">
    <source>
        <dbReference type="EMBL" id="KAI1896511.1"/>
    </source>
</evidence>
<evidence type="ECO:0000256" key="8">
    <source>
        <dbReference type="ARBA" id="ARBA00022859"/>
    </source>
</evidence>
<evidence type="ECO:0000256" key="11">
    <source>
        <dbReference type="SAM" id="MobiDB-lite"/>
    </source>
</evidence>
<evidence type="ECO:0000256" key="4">
    <source>
        <dbReference type="ARBA" id="ARBA00010081"/>
    </source>
</evidence>
<feature type="region of interest" description="Disordered" evidence="11">
    <location>
        <begin position="1"/>
        <end position="22"/>
    </location>
</feature>
<dbReference type="PANTHER" id="PTHR15225:SF1">
    <property type="entry name" value="INTERFERON-INDUCED 35 KDA PROTEIN"/>
    <property type="match status" value="1"/>
</dbReference>
<dbReference type="OrthoDB" id="9936051at2759"/>
<evidence type="ECO:0000256" key="1">
    <source>
        <dbReference type="ARBA" id="ARBA00004123"/>
    </source>
</evidence>
<keyword evidence="14" id="KW-1185">Reference proteome</keyword>
<comment type="subcellular location">
    <subcellularLocation>
        <location evidence="2">Cytoplasm</location>
    </subcellularLocation>
    <subcellularLocation>
        <location evidence="1">Nucleus</location>
    </subcellularLocation>
    <subcellularLocation>
        <location evidence="3">Secreted</location>
    </subcellularLocation>
</comment>
<keyword evidence="5" id="KW-0963">Cytoplasm</keyword>
<dbReference type="EMBL" id="JAERUA010000008">
    <property type="protein sequence ID" value="KAI1896511.1"/>
    <property type="molecule type" value="Genomic_DNA"/>
</dbReference>
<evidence type="ECO:0000313" key="14">
    <source>
        <dbReference type="Proteomes" id="UP000829720"/>
    </source>
</evidence>
<dbReference type="Pfam" id="PF07292">
    <property type="entry name" value="NID"/>
    <property type="match status" value="2"/>
</dbReference>
<dbReference type="GO" id="GO:0005615">
    <property type="term" value="C:extracellular space"/>
    <property type="evidence" value="ECO:0007669"/>
    <property type="project" value="UniProtKB-ARBA"/>
</dbReference>
<organism evidence="13 14">
    <name type="scientific">Albula goreensis</name>
    <dbReference type="NCBI Taxonomy" id="1534307"/>
    <lineage>
        <taxon>Eukaryota</taxon>
        <taxon>Metazoa</taxon>
        <taxon>Chordata</taxon>
        <taxon>Craniata</taxon>
        <taxon>Vertebrata</taxon>
        <taxon>Euteleostomi</taxon>
        <taxon>Actinopterygii</taxon>
        <taxon>Neopterygii</taxon>
        <taxon>Teleostei</taxon>
        <taxon>Albuliformes</taxon>
        <taxon>Albulidae</taxon>
        <taxon>Albula</taxon>
    </lineage>
</organism>
<evidence type="ECO:0000256" key="10">
    <source>
        <dbReference type="PROSITE-ProRule" id="PRU00176"/>
    </source>
</evidence>
<keyword evidence="6" id="KW-0964">Secreted</keyword>
<dbReference type="PANTHER" id="PTHR15225">
    <property type="entry name" value="INTERFERON-INDUCED PROTEIN 35/NMI N-MYC/STAT INTERACTING PROTEIN"/>
    <property type="match status" value="1"/>
</dbReference>
<feature type="compositionally biased region" description="Polar residues" evidence="11">
    <location>
        <begin position="8"/>
        <end position="20"/>
    </location>
</feature>
<evidence type="ECO:0000256" key="3">
    <source>
        <dbReference type="ARBA" id="ARBA00004613"/>
    </source>
</evidence>
<comment type="similarity">
    <text evidence="4">Belongs to the NMI family.</text>
</comment>
<keyword evidence="9" id="KW-0539">Nucleus</keyword>
<dbReference type="Proteomes" id="UP000829720">
    <property type="component" value="Unassembled WGS sequence"/>
</dbReference>
<dbReference type="GO" id="GO:0045088">
    <property type="term" value="P:regulation of innate immune response"/>
    <property type="evidence" value="ECO:0007669"/>
    <property type="project" value="UniProtKB-ARBA"/>
</dbReference>
<dbReference type="InterPro" id="IPR000504">
    <property type="entry name" value="RRM_dom"/>
</dbReference>
<comment type="caution">
    <text evidence="13">The sequence shown here is derived from an EMBL/GenBank/DDBJ whole genome shotgun (WGS) entry which is preliminary data.</text>
</comment>
<accession>A0A8T3DI07</accession>
<evidence type="ECO:0000256" key="9">
    <source>
        <dbReference type="ARBA" id="ARBA00023242"/>
    </source>
</evidence>
<keyword evidence="10" id="KW-0694">RNA-binding</keyword>
<dbReference type="GO" id="GO:0005737">
    <property type="term" value="C:cytoplasm"/>
    <property type="evidence" value="ECO:0007669"/>
    <property type="project" value="UniProtKB-SubCell"/>
</dbReference>
<feature type="domain" description="RRM" evidence="12">
    <location>
        <begin position="224"/>
        <end position="305"/>
    </location>
</feature>
<evidence type="ECO:0000256" key="6">
    <source>
        <dbReference type="ARBA" id="ARBA00022525"/>
    </source>
</evidence>
<dbReference type="GO" id="GO:0005634">
    <property type="term" value="C:nucleus"/>
    <property type="evidence" value="ECO:0007669"/>
    <property type="project" value="UniProtKB-SubCell"/>
</dbReference>
<dbReference type="AlphaFoldDB" id="A0A8T3DI07"/>
<reference evidence="13" key="1">
    <citation type="submission" date="2021-01" db="EMBL/GenBank/DDBJ databases">
        <authorList>
            <person name="Zahm M."/>
            <person name="Roques C."/>
            <person name="Cabau C."/>
            <person name="Klopp C."/>
            <person name="Donnadieu C."/>
            <person name="Jouanno E."/>
            <person name="Lampietro C."/>
            <person name="Louis A."/>
            <person name="Herpin A."/>
            <person name="Echchiki A."/>
            <person name="Berthelot C."/>
            <person name="Parey E."/>
            <person name="Roest-Crollius H."/>
            <person name="Braasch I."/>
            <person name="Postlethwait J."/>
            <person name="Bobe J."/>
            <person name="Montfort J."/>
            <person name="Bouchez O."/>
            <person name="Begum T."/>
            <person name="Mejri S."/>
            <person name="Adams A."/>
            <person name="Chen W.-J."/>
            <person name="Guiguen Y."/>
        </authorList>
    </citation>
    <scope>NUCLEOTIDE SEQUENCE</scope>
    <source>
        <tissue evidence="13">Blood</tissue>
    </source>
</reference>